<keyword evidence="5 13" id="KW-0349">Heme</keyword>
<evidence type="ECO:0000256" key="8">
    <source>
        <dbReference type="ARBA" id="ARBA00022989"/>
    </source>
</evidence>
<evidence type="ECO:0000256" key="1">
    <source>
        <dbReference type="ARBA" id="ARBA00001971"/>
    </source>
</evidence>
<name>A0AA86IXD2_TRAVE</name>
<evidence type="ECO:0000256" key="4">
    <source>
        <dbReference type="ARBA" id="ARBA00010617"/>
    </source>
</evidence>
<dbReference type="Gene3D" id="1.10.630.10">
    <property type="entry name" value="Cytochrome P450"/>
    <property type="match status" value="1"/>
</dbReference>
<dbReference type="PANTHER" id="PTHR46300:SF7">
    <property type="entry name" value="P450, PUTATIVE (EUROFUNG)-RELATED"/>
    <property type="match status" value="1"/>
</dbReference>
<keyword evidence="9 14" id="KW-0560">Oxidoreductase</keyword>
<keyword evidence="7 13" id="KW-0479">Metal-binding</keyword>
<dbReference type="GO" id="GO:0016020">
    <property type="term" value="C:membrane"/>
    <property type="evidence" value="ECO:0007669"/>
    <property type="project" value="UniProtKB-SubCell"/>
</dbReference>
<dbReference type="SUPFAM" id="SSF48264">
    <property type="entry name" value="Cytochrome P450"/>
    <property type="match status" value="1"/>
</dbReference>
<evidence type="ECO:0000256" key="13">
    <source>
        <dbReference type="PIRSR" id="PIRSR602401-1"/>
    </source>
</evidence>
<dbReference type="InterPro" id="IPR002401">
    <property type="entry name" value="Cyt_P450_E_grp-I"/>
</dbReference>
<dbReference type="CDD" id="cd11065">
    <property type="entry name" value="CYP64-like"/>
    <property type="match status" value="1"/>
</dbReference>
<dbReference type="AlphaFoldDB" id="A0AA86IXD2"/>
<comment type="similarity">
    <text evidence="4 14">Belongs to the cytochrome P450 family.</text>
</comment>
<gene>
    <name evidence="15" type="primary">CYP5144BR2</name>
</gene>
<sequence length="520" mass="58197">MALPSVDLLVVLACGVLSLLLWAKARRGRLGPQPPGPPGLPLIGNLLDVPSPKDFPWDTYSAWCKQYDSDIIRLNAMGMNIVVANTLEIASDLLDKRSAIYSDRPRMIMLCELSGFGPGLAFVPYNNFWKDQRKMARQEFHSTPVKRFRPVEVRSAYRFLRNLQQKPDDLMDNLRYLAGATIMSIGYDIEVQPHDDPYVQTAEEAVASIAETTNAGSYLVDVIPILKYVPEWFPGAEFKKQARIWHAAVDKLFNDPYNACQKRLDVGDLGDCAAKSMMETFGKNPTDPEYAASVIKSALGALYVGGADTTVSALGTFFLAMTLNPDVQEKARKQLDQVVGSHRLPSFNDQPSLPYIDAILKETIRWRPVVPLDVPHRLTEDDFYEGYYLPKGSLIVANTWAILHDEAAYPDAERYNPDRFLTADGALDPAVRDPSVAAFGFGRRICPGRFMALDSMWITIACVLSMFEISKAVDVDGYEITPDAEYDRGFLCHPKPFPCVIKPRSKEHDELLNELAHHDM</sequence>
<evidence type="ECO:0000256" key="7">
    <source>
        <dbReference type="ARBA" id="ARBA00022723"/>
    </source>
</evidence>
<evidence type="ECO:0000256" key="5">
    <source>
        <dbReference type="ARBA" id="ARBA00022617"/>
    </source>
</evidence>
<evidence type="ECO:0000256" key="6">
    <source>
        <dbReference type="ARBA" id="ARBA00022692"/>
    </source>
</evidence>
<protein>
    <submittedName>
        <fullName evidence="15">Cytochrome P450 monooxygenase</fullName>
    </submittedName>
</protein>
<evidence type="ECO:0000256" key="3">
    <source>
        <dbReference type="ARBA" id="ARBA00005179"/>
    </source>
</evidence>
<keyword evidence="6" id="KW-0812">Transmembrane</keyword>
<organism evidence="15">
    <name type="scientific">Trametes versicolor</name>
    <name type="common">White-rot fungus</name>
    <name type="synonym">Coriolus versicolor</name>
    <dbReference type="NCBI Taxonomy" id="5325"/>
    <lineage>
        <taxon>Eukaryota</taxon>
        <taxon>Fungi</taxon>
        <taxon>Dikarya</taxon>
        <taxon>Basidiomycota</taxon>
        <taxon>Agaricomycotina</taxon>
        <taxon>Agaricomycetes</taxon>
        <taxon>Polyporales</taxon>
        <taxon>Polyporaceae</taxon>
        <taxon>Trametes</taxon>
    </lineage>
</organism>
<evidence type="ECO:0000256" key="2">
    <source>
        <dbReference type="ARBA" id="ARBA00004167"/>
    </source>
</evidence>
<keyword evidence="12" id="KW-0472">Membrane</keyword>
<dbReference type="InterPro" id="IPR050364">
    <property type="entry name" value="Cytochrome_P450_fung"/>
</dbReference>
<accession>A0AA86IXD2</accession>
<dbReference type="InterPro" id="IPR036396">
    <property type="entry name" value="Cyt_P450_sf"/>
</dbReference>
<dbReference type="GO" id="GO:0005506">
    <property type="term" value="F:iron ion binding"/>
    <property type="evidence" value="ECO:0007669"/>
    <property type="project" value="InterPro"/>
</dbReference>
<evidence type="ECO:0000256" key="10">
    <source>
        <dbReference type="ARBA" id="ARBA00023004"/>
    </source>
</evidence>
<dbReference type="PRINTS" id="PR00385">
    <property type="entry name" value="P450"/>
</dbReference>
<dbReference type="InterPro" id="IPR001128">
    <property type="entry name" value="Cyt_P450"/>
</dbReference>
<dbReference type="GO" id="GO:0016705">
    <property type="term" value="F:oxidoreductase activity, acting on paired donors, with incorporation or reduction of molecular oxygen"/>
    <property type="evidence" value="ECO:0007669"/>
    <property type="project" value="InterPro"/>
</dbReference>
<feature type="binding site" description="axial binding residue" evidence="13">
    <location>
        <position position="446"/>
    </location>
    <ligand>
        <name>heme</name>
        <dbReference type="ChEBI" id="CHEBI:30413"/>
    </ligand>
    <ligandPart>
        <name>Fe</name>
        <dbReference type="ChEBI" id="CHEBI:18248"/>
    </ligandPart>
</feature>
<comment type="pathway">
    <text evidence="3">Secondary metabolite biosynthesis.</text>
</comment>
<dbReference type="PRINTS" id="PR00463">
    <property type="entry name" value="EP450I"/>
</dbReference>
<evidence type="ECO:0000256" key="14">
    <source>
        <dbReference type="RuleBase" id="RU000461"/>
    </source>
</evidence>
<comment type="cofactor">
    <cofactor evidence="1 13">
        <name>heme</name>
        <dbReference type="ChEBI" id="CHEBI:30413"/>
    </cofactor>
</comment>
<dbReference type="Pfam" id="PF00067">
    <property type="entry name" value="p450"/>
    <property type="match status" value="1"/>
</dbReference>
<dbReference type="GO" id="GO:0020037">
    <property type="term" value="F:heme binding"/>
    <property type="evidence" value="ECO:0007669"/>
    <property type="project" value="InterPro"/>
</dbReference>
<comment type="subcellular location">
    <subcellularLocation>
        <location evidence="2">Membrane</location>
        <topology evidence="2">Single-pass membrane protein</topology>
    </subcellularLocation>
</comment>
<dbReference type="InterPro" id="IPR017972">
    <property type="entry name" value="Cyt_P450_CS"/>
</dbReference>
<keyword evidence="10 13" id="KW-0408">Iron</keyword>
<evidence type="ECO:0000256" key="9">
    <source>
        <dbReference type="ARBA" id="ARBA00023002"/>
    </source>
</evidence>
<dbReference type="GO" id="GO:0004497">
    <property type="term" value="F:monooxygenase activity"/>
    <property type="evidence" value="ECO:0007669"/>
    <property type="project" value="UniProtKB-KW"/>
</dbReference>
<keyword evidence="8" id="KW-1133">Transmembrane helix</keyword>
<dbReference type="EMBL" id="LC761716">
    <property type="protein sequence ID" value="BED42961.1"/>
    <property type="molecule type" value="mRNA"/>
</dbReference>
<evidence type="ECO:0000313" key="15">
    <source>
        <dbReference type="EMBL" id="BED42961.1"/>
    </source>
</evidence>
<proteinExistence type="evidence at transcript level"/>
<evidence type="ECO:0000256" key="11">
    <source>
        <dbReference type="ARBA" id="ARBA00023033"/>
    </source>
</evidence>
<evidence type="ECO:0000256" key="12">
    <source>
        <dbReference type="ARBA" id="ARBA00023136"/>
    </source>
</evidence>
<dbReference type="PANTHER" id="PTHR46300">
    <property type="entry name" value="P450, PUTATIVE (EUROFUNG)-RELATED-RELATED"/>
    <property type="match status" value="1"/>
</dbReference>
<reference evidence="15" key="1">
    <citation type="submission" date="2023-03" db="EMBL/GenBank/DDBJ databases">
        <title>cytochrome P450 monooxygenase from Trametes versicolor.</title>
        <authorList>
            <person name="Ichinose H."/>
        </authorList>
    </citation>
    <scope>NUCLEOTIDE SEQUENCE</scope>
    <source>
        <strain evidence="15">NBRC 30340</strain>
    </source>
</reference>
<dbReference type="PROSITE" id="PS00086">
    <property type="entry name" value="CYTOCHROME_P450"/>
    <property type="match status" value="1"/>
</dbReference>
<keyword evidence="11 14" id="KW-0503">Monooxygenase</keyword>